<reference evidence="2 3" key="1">
    <citation type="submission" date="2020-09" db="EMBL/GenBank/DDBJ databases">
        <title>Pseudoxanthomonas sp. CAU 1598 isolated from sand of Yaerae Beach.</title>
        <authorList>
            <person name="Kim W."/>
        </authorList>
    </citation>
    <scope>NUCLEOTIDE SEQUENCE [LARGE SCALE GENOMIC DNA]</scope>
    <source>
        <strain evidence="2 3">CAU 1598</strain>
    </source>
</reference>
<dbReference type="NCBIfam" id="NF041518">
    <property type="entry name" value="choice_anch_Q"/>
    <property type="match status" value="2"/>
</dbReference>
<dbReference type="RefSeq" id="WP_192028178.1">
    <property type="nucleotide sequence ID" value="NZ_JACYTR010000005.1"/>
</dbReference>
<dbReference type="SMART" id="SM00710">
    <property type="entry name" value="PbH1"/>
    <property type="match status" value="15"/>
</dbReference>
<dbReference type="InterPro" id="IPR006626">
    <property type="entry name" value="PbH1"/>
</dbReference>
<dbReference type="Proteomes" id="UP000613768">
    <property type="component" value="Unassembled WGS sequence"/>
</dbReference>
<evidence type="ECO:0000313" key="2">
    <source>
        <dbReference type="EMBL" id="MBD8524825.1"/>
    </source>
</evidence>
<evidence type="ECO:0008006" key="4">
    <source>
        <dbReference type="Google" id="ProtNLM"/>
    </source>
</evidence>
<dbReference type="EMBL" id="JACYTR010000005">
    <property type="protein sequence ID" value="MBD8524825.1"/>
    <property type="molecule type" value="Genomic_DNA"/>
</dbReference>
<sequence length="1232" mass="124258">MPRHQLLALAVAQALFLPAAEAATITLTNNTETIADDGFCTLPEAIENANGDSQNGRTMSGECAAGSGPDTISLAGYSITLTTALPTVVESLNISGGGGSVQRSSAVICDFDAFPDAGEFRLLTASSGNLELSDITLQNGCADNPGVNASSGGAVSVYAGNLSLTGVTLSQNSAVYRGGAIHFTATGYSLTINSSSISNNTSNWQGGAIHTHGVAVTIDQSSLNYNGTSQNGGALAHFGGNTVLITNSELRNNRAPQSGGGALFVSASVVSLDSCTVHANSSGSGSGGGLFVSSGSLQLMNSTVSSNFAQAGGGGVFLNTSSASLIGSTFSQNTSSASGGGVRSGNVGGPLLVQNSQFNGNFANNYGGGLYASAPVTLDSSTFSHNRADGGAGVRTRDYAAVVQDSTFSFNTAVYDGGGLQSTADLSVTRSTFQSNTAGIRGGGVYATAELQLQDSTLAYNSALQAGGLFARGYVSKEVRDSSLIGNLCAENCQLYSHQGTLSIQRSLLIGGGCYSQNTTNSYNNLSTVNDCAGLATQVTAAALNLGALRDNGGATQSVMPGIGSIAIDAGGTGCAGTDQRGVARAFNGQCDVGAVEIDETAQTGVNFLVNAADDLGDSFCGSEPGECTLRDALFAADSESSASTISFSEAVFTGTQTLSLSQGQLEVLSEVSVEGPGSSVLIIDAAAASRHFGIDVSAGDPLISLSGLTLQNGSQGTAGGAIHTLESLQLDDVVLQGNTATRAAAIGAYLPIGGSFGLSNSRISNSHSSGGIYGAARIGGSSATVSVLNSVLSGNTASYGGSAQGGALMISASGASQINLQDSQFYANLMNGSGQKSGAGLAIFASEGSSVSLSGLLISENTAGGTGQGYGRGGGLWIDLEEGASLTLRDSTIDSNLAARDGGSFGVGGGLGIEAHQGNVQILSSTISGNRADDLGGGLFVDVQGDATVTLADSTVSGNHADDGGGALTTSSGSLEQVSVLRSTVVDNTAGNIGGGLRHIGLLGTLSLQGNALANNQSLGGVPHPDLSLVGNPLLQISDNLIGDYRGSGLDEAPIGSPDGSNNLVGSPDGAGVIDPRLEPLADNGGDTLTHRLIADSPLIDRHGNCSGLTDQLGRDRGIDGNLVADDDCDVGAVEFYPTIHRDGFEDGIIVKRFEQRSAMLSRAELSPRLKIPGQAKLVLRAGARDSSGLLLVHARRLGGRIELQLHRFEHGEWHEGAWAPLRGEQALLRW</sequence>
<dbReference type="Gene3D" id="2.160.20.20">
    <property type="match status" value="1"/>
</dbReference>
<dbReference type="PANTHER" id="PTHR11319">
    <property type="entry name" value="G PROTEIN-COUPLED RECEPTOR-RELATED"/>
    <property type="match status" value="1"/>
</dbReference>
<organism evidence="2 3">
    <name type="scientific">Pseudomarimonas arenosa</name>
    <dbReference type="NCBI Taxonomy" id="2774145"/>
    <lineage>
        <taxon>Bacteria</taxon>
        <taxon>Pseudomonadati</taxon>
        <taxon>Pseudomonadota</taxon>
        <taxon>Gammaproteobacteria</taxon>
        <taxon>Lysobacterales</taxon>
        <taxon>Lysobacteraceae</taxon>
        <taxon>Pseudomarimonas</taxon>
    </lineage>
</organism>
<dbReference type="InterPro" id="IPR011050">
    <property type="entry name" value="Pectin_lyase_fold/virulence"/>
</dbReference>
<dbReference type="InterPro" id="IPR059226">
    <property type="entry name" value="Choice_anch_Q_dom"/>
</dbReference>
<protein>
    <recommendedName>
        <fullName evidence="4">CSLREA domain-containing protein</fullName>
    </recommendedName>
</protein>
<keyword evidence="3" id="KW-1185">Reference proteome</keyword>
<dbReference type="SUPFAM" id="SSF51126">
    <property type="entry name" value="Pectin lyase-like"/>
    <property type="match status" value="4"/>
</dbReference>
<name>A0AAW3ZHD4_9GAMM</name>
<dbReference type="InterPro" id="IPR012332">
    <property type="entry name" value="Autotransporter_pectin_lyase_C"/>
</dbReference>
<comment type="caution">
    <text evidence="2">The sequence shown here is derived from an EMBL/GenBank/DDBJ whole genome shotgun (WGS) entry which is preliminary data.</text>
</comment>
<proteinExistence type="predicted"/>
<gene>
    <name evidence="2" type="ORF">IFO71_03630</name>
</gene>
<evidence type="ECO:0000313" key="3">
    <source>
        <dbReference type="Proteomes" id="UP000613768"/>
    </source>
</evidence>
<feature type="chain" id="PRO_5043856709" description="CSLREA domain-containing protein" evidence="1">
    <location>
        <begin position="23"/>
        <end position="1232"/>
    </location>
</feature>
<evidence type="ECO:0000256" key="1">
    <source>
        <dbReference type="SAM" id="SignalP"/>
    </source>
</evidence>
<dbReference type="AlphaFoldDB" id="A0AAW3ZHD4"/>
<feature type="signal peptide" evidence="1">
    <location>
        <begin position="1"/>
        <end position="22"/>
    </location>
</feature>
<dbReference type="PANTHER" id="PTHR11319:SF35">
    <property type="entry name" value="OUTER MEMBRANE PROTEIN PMPC-RELATED"/>
    <property type="match status" value="1"/>
</dbReference>
<accession>A0AAW3ZHD4</accession>
<keyword evidence="1" id="KW-0732">Signal</keyword>